<sequence>MNKHTTRIYRKEFIAVVMLLIIMTTACYAEDSVREISITAEKYQFSPDVIELVKGETVDFTILSSDVNHGFCSKELNIYLEVPAGEEIKYRFTAEKTGTFEFYCCVYCGIGHMKMKGKIIVRDADEVKKEKRQEKDKESEDKK</sequence>
<feature type="domain" description="Cytochrome oxidase subunit II copper A binding" evidence="4">
    <location>
        <begin position="31"/>
        <end position="133"/>
    </location>
</feature>
<dbReference type="PANTHER" id="PTHR42838:SF2">
    <property type="entry name" value="NITROUS-OXIDE REDUCTASE"/>
    <property type="match status" value="1"/>
</dbReference>
<dbReference type="STRING" id="1817863.A2Y62_12585"/>
<dbReference type="AlphaFoldDB" id="A0A1F5VUQ4"/>
<reference evidence="5 6" key="1">
    <citation type="journal article" date="2016" name="Nat. Commun.">
        <title>Thousands of microbial genomes shed light on interconnected biogeochemical processes in an aquifer system.</title>
        <authorList>
            <person name="Anantharaman K."/>
            <person name="Brown C.T."/>
            <person name="Hug L.A."/>
            <person name="Sharon I."/>
            <person name="Castelle C.J."/>
            <person name="Probst A.J."/>
            <person name="Thomas B.C."/>
            <person name="Singh A."/>
            <person name="Wilkins M.J."/>
            <person name="Karaoz U."/>
            <person name="Brodie E.L."/>
            <person name="Williams K.H."/>
            <person name="Hubbard S.S."/>
            <person name="Banfield J.F."/>
        </authorList>
    </citation>
    <scope>NUCLEOTIDE SEQUENCE [LARGE SCALE GENOMIC DNA]</scope>
</reference>
<comment type="subcellular location">
    <subcellularLocation>
        <location evidence="1">Cell envelope</location>
    </subcellularLocation>
</comment>
<dbReference type="PANTHER" id="PTHR42838">
    <property type="entry name" value="CYTOCHROME C OXIDASE SUBUNIT II"/>
    <property type="match status" value="1"/>
</dbReference>
<accession>A0A1F5VUQ4</accession>
<dbReference type="InterPro" id="IPR051403">
    <property type="entry name" value="NosZ/Cyto_c_oxidase_sub2"/>
</dbReference>
<dbReference type="GO" id="GO:0030313">
    <property type="term" value="C:cell envelope"/>
    <property type="evidence" value="ECO:0007669"/>
    <property type="project" value="UniProtKB-SubCell"/>
</dbReference>
<evidence type="ECO:0000313" key="6">
    <source>
        <dbReference type="Proteomes" id="UP000178943"/>
    </source>
</evidence>
<organism evidence="5 6">
    <name type="scientific">Candidatus Fischerbacteria bacterium RBG_13_37_8</name>
    <dbReference type="NCBI Taxonomy" id="1817863"/>
    <lineage>
        <taxon>Bacteria</taxon>
        <taxon>Candidatus Fischeribacteriota</taxon>
    </lineage>
</organism>
<evidence type="ECO:0000313" key="5">
    <source>
        <dbReference type="EMBL" id="OGF67063.1"/>
    </source>
</evidence>
<dbReference type="Gene3D" id="2.60.40.420">
    <property type="entry name" value="Cupredoxins - blue copper proteins"/>
    <property type="match status" value="1"/>
</dbReference>
<dbReference type="InterPro" id="IPR002429">
    <property type="entry name" value="CcO_II-like_C"/>
</dbReference>
<dbReference type="EMBL" id="MFGW01000072">
    <property type="protein sequence ID" value="OGF67063.1"/>
    <property type="molecule type" value="Genomic_DNA"/>
</dbReference>
<evidence type="ECO:0000259" key="4">
    <source>
        <dbReference type="PROSITE" id="PS50857"/>
    </source>
</evidence>
<dbReference type="PROSITE" id="PS00078">
    <property type="entry name" value="COX2"/>
    <property type="match status" value="1"/>
</dbReference>
<gene>
    <name evidence="5" type="ORF">A2Y62_12585</name>
</gene>
<dbReference type="InterPro" id="IPR001505">
    <property type="entry name" value="Copper_CuA"/>
</dbReference>
<dbReference type="Pfam" id="PF13473">
    <property type="entry name" value="Cupredoxin_1"/>
    <property type="match status" value="1"/>
</dbReference>
<dbReference type="InterPro" id="IPR028096">
    <property type="entry name" value="EfeO_Cupredoxin"/>
</dbReference>
<evidence type="ECO:0000256" key="3">
    <source>
        <dbReference type="ARBA" id="ARBA00023008"/>
    </source>
</evidence>
<evidence type="ECO:0000256" key="1">
    <source>
        <dbReference type="ARBA" id="ARBA00004196"/>
    </source>
</evidence>
<comment type="caution">
    <text evidence="5">The sequence shown here is derived from an EMBL/GenBank/DDBJ whole genome shotgun (WGS) entry which is preliminary data.</text>
</comment>
<protein>
    <recommendedName>
        <fullName evidence="4">Cytochrome oxidase subunit II copper A binding domain-containing protein</fullName>
    </recommendedName>
</protein>
<dbReference type="GO" id="GO:0005507">
    <property type="term" value="F:copper ion binding"/>
    <property type="evidence" value="ECO:0007669"/>
    <property type="project" value="InterPro"/>
</dbReference>
<dbReference type="GO" id="GO:0004129">
    <property type="term" value="F:cytochrome-c oxidase activity"/>
    <property type="evidence" value="ECO:0007669"/>
    <property type="project" value="InterPro"/>
</dbReference>
<evidence type="ECO:0000256" key="2">
    <source>
        <dbReference type="ARBA" id="ARBA00022723"/>
    </source>
</evidence>
<dbReference type="PROSITE" id="PS50857">
    <property type="entry name" value="COX2_CUA"/>
    <property type="match status" value="1"/>
</dbReference>
<dbReference type="GO" id="GO:0016020">
    <property type="term" value="C:membrane"/>
    <property type="evidence" value="ECO:0007669"/>
    <property type="project" value="InterPro"/>
</dbReference>
<keyword evidence="2" id="KW-0479">Metal-binding</keyword>
<name>A0A1F5VUQ4_9BACT</name>
<dbReference type="SUPFAM" id="SSF49503">
    <property type="entry name" value="Cupredoxins"/>
    <property type="match status" value="1"/>
</dbReference>
<proteinExistence type="predicted"/>
<keyword evidence="3" id="KW-0186">Copper</keyword>
<dbReference type="Proteomes" id="UP000178943">
    <property type="component" value="Unassembled WGS sequence"/>
</dbReference>
<dbReference type="PROSITE" id="PS51257">
    <property type="entry name" value="PROKAR_LIPOPROTEIN"/>
    <property type="match status" value="1"/>
</dbReference>
<dbReference type="InterPro" id="IPR008972">
    <property type="entry name" value="Cupredoxin"/>
</dbReference>